<evidence type="ECO:0000259" key="2">
    <source>
        <dbReference type="Pfam" id="PF00535"/>
    </source>
</evidence>
<sequence length="480" mass="53079">MDICLWRVVGGETLGGISVRQGADLESPQWPARLSTDALVWQLGQRAKRVQYLRLSGTGPDLGWVSVECRGKRLLVAIPREHVGPALFVKAGVEVQALRKVLAFDSGSHGRKHLVTIIQCMERSLGRSGLPQHPSTRLGDGRVWGTPASPMPGSDDWSQFERTLQSQSEGRYDPPMTAKLRRSFAVAAQPASGAGLKRPYRVSVVAPTLESRQKFHWYLWACFMKQTWPDKELIVVDTYKEAPSHFFLEKARQHENIVYLGLQDDFSLGLKRNIGLHLASGQVIVNFDDDDLYAPGYIESMLEFLEGRDAVALTLSTWYDFDMQQLKCGFVDPIALGAPDPLGVSLGLARGGPPRLALEERLPPPEAHDTLFGYGFSYVHLRAPAIARPYPDVSLGEDVAFIAGLQEAHGERSMRLVRDEVGVCLHVMHGGNTADSAIHRDALPEEGMGLAVWDLDFALPLRDAWQASFVPSDVAGQFRH</sequence>
<protein>
    <recommendedName>
        <fullName evidence="2">Glycosyltransferase 2-like domain-containing protein</fullName>
    </recommendedName>
</protein>
<evidence type="ECO:0000313" key="3">
    <source>
        <dbReference type="EMBL" id="CAE4608827.1"/>
    </source>
</evidence>
<dbReference type="Gene3D" id="3.90.550.10">
    <property type="entry name" value="Spore Coat Polysaccharide Biosynthesis Protein SpsA, Chain A"/>
    <property type="match status" value="1"/>
</dbReference>
<dbReference type="EMBL" id="HBNR01047050">
    <property type="protein sequence ID" value="CAE4608827.1"/>
    <property type="molecule type" value="Transcribed_RNA"/>
</dbReference>
<proteinExistence type="predicted"/>
<dbReference type="InterPro" id="IPR029044">
    <property type="entry name" value="Nucleotide-diphossugar_trans"/>
</dbReference>
<gene>
    <name evidence="3" type="ORF">AMON00008_LOCUS32756</name>
</gene>
<dbReference type="SUPFAM" id="SSF53448">
    <property type="entry name" value="Nucleotide-diphospho-sugar transferases"/>
    <property type="match status" value="1"/>
</dbReference>
<feature type="domain" description="Glycosyltransferase 2-like" evidence="2">
    <location>
        <begin position="204"/>
        <end position="313"/>
    </location>
</feature>
<organism evidence="3">
    <name type="scientific">Alexandrium monilatum</name>
    <dbReference type="NCBI Taxonomy" id="311494"/>
    <lineage>
        <taxon>Eukaryota</taxon>
        <taxon>Sar</taxon>
        <taxon>Alveolata</taxon>
        <taxon>Dinophyceae</taxon>
        <taxon>Gonyaulacales</taxon>
        <taxon>Pyrocystaceae</taxon>
        <taxon>Alexandrium</taxon>
    </lineage>
</organism>
<dbReference type="InterPro" id="IPR001173">
    <property type="entry name" value="Glyco_trans_2-like"/>
</dbReference>
<dbReference type="Pfam" id="PF00535">
    <property type="entry name" value="Glycos_transf_2"/>
    <property type="match status" value="1"/>
</dbReference>
<reference evidence="3" key="1">
    <citation type="submission" date="2021-01" db="EMBL/GenBank/DDBJ databases">
        <authorList>
            <person name="Corre E."/>
            <person name="Pelletier E."/>
            <person name="Niang G."/>
            <person name="Scheremetjew M."/>
            <person name="Finn R."/>
            <person name="Kale V."/>
            <person name="Holt S."/>
            <person name="Cochrane G."/>
            <person name="Meng A."/>
            <person name="Brown T."/>
            <person name="Cohen L."/>
        </authorList>
    </citation>
    <scope>NUCLEOTIDE SEQUENCE</scope>
    <source>
        <strain evidence="3">CCMP3105</strain>
    </source>
</reference>
<accession>A0A7S4RDM4</accession>
<evidence type="ECO:0000256" key="1">
    <source>
        <dbReference type="SAM" id="MobiDB-lite"/>
    </source>
</evidence>
<dbReference type="AlphaFoldDB" id="A0A7S4RDM4"/>
<dbReference type="CDD" id="cd00761">
    <property type="entry name" value="Glyco_tranf_GTA_type"/>
    <property type="match status" value="1"/>
</dbReference>
<name>A0A7S4RDM4_9DINO</name>
<feature type="region of interest" description="Disordered" evidence="1">
    <location>
        <begin position="128"/>
        <end position="173"/>
    </location>
</feature>
<feature type="compositionally biased region" description="Polar residues" evidence="1">
    <location>
        <begin position="156"/>
        <end position="169"/>
    </location>
</feature>